<reference evidence="6 7" key="1">
    <citation type="submission" date="2018-01" db="EMBL/GenBank/DDBJ databases">
        <title>Arthrobacter sp. nov., from glaciers in China.</title>
        <authorList>
            <person name="Liu Q."/>
            <person name="Xin Y.-H."/>
        </authorList>
    </citation>
    <scope>NUCLEOTIDE SEQUENCE [LARGE SCALE GENOMIC DNA]</scope>
    <source>
        <strain evidence="6 7">HLT2-12-2</strain>
    </source>
</reference>
<keyword evidence="3 4" id="KW-0378">Hydrolase</keyword>
<dbReference type="PRINTS" id="PR00116">
    <property type="entry name" value="ARGINASE"/>
</dbReference>
<evidence type="ECO:0000256" key="3">
    <source>
        <dbReference type="ARBA" id="ARBA00022801"/>
    </source>
</evidence>
<dbReference type="RefSeq" id="WP_103466200.1">
    <property type="nucleotide sequence ID" value="NZ_PPXB01000003.1"/>
</dbReference>
<dbReference type="Pfam" id="PF00491">
    <property type="entry name" value="Arginase"/>
    <property type="match status" value="1"/>
</dbReference>
<dbReference type="Gene3D" id="3.40.800.10">
    <property type="entry name" value="Ureohydrolase domain"/>
    <property type="match status" value="1"/>
</dbReference>
<keyword evidence="7" id="KW-1185">Reference proteome</keyword>
<dbReference type="SUPFAM" id="SSF52768">
    <property type="entry name" value="Arginase/deacetylase"/>
    <property type="match status" value="1"/>
</dbReference>
<dbReference type="NCBIfam" id="NF002564">
    <property type="entry name" value="PRK02190.1"/>
    <property type="match status" value="1"/>
</dbReference>
<name>A0A2S3ZV49_ARTGL</name>
<gene>
    <name evidence="6" type="primary">speB</name>
    <name evidence="6" type="ORF">CVS27_12815</name>
</gene>
<dbReference type="GO" id="GO:0046872">
    <property type="term" value="F:metal ion binding"/>
    <property type="evidence" value="ECO:0007669"/>
    <property type="project" value="UniProtKB-KW"/>
</dbReference>
<dbReference type="NCBIfam" id="TIGR01230">
    <property type="entry name" value="agmatinase"/>
    <property type="match status" value="1"/>
</dbReference>
<dbReference type="InterPro" id="IPR006035">
    <property type="entry name" value="Ureohydrolase"/>
</dbReference>
<dbReference type="PROSITE" id="PS01053">
    <property type="entry name" value="ARGINASE_1"/>
    <property type="match status" value="1"/>
</dbReference>
<dbReference type="CDD" id="cd11592">
    <property type="entry name" value="Agmatinase_PAH"/>
    <property type="match status" value="1"/>
</dbReference>
<dbReference type="InterPro" id="IPR020855">
    <property type="entry name" value="Ureohydrolase_Mn_BS"/>
</dbReference>
<evidence type="ECO:0000256" key="4">
    <source>
        <dbReference type="RuleBase" id="RU003684"/>
    </source>
</evidence>
<dbReference type="InterPro" id="IPR023696">
    <property type="entry name" value="Ureohydrolase_dom_sf"/>
</dbReference>
<keyword evidence="2" id="KW-0479">Metal-binding</keyword>
<dbReference type="GO" id="GO:0008783">
    <property type="term" value="F:agmatinase activity"/>
    <property type="evidence" value="ECO:0007669"/>
    <property type="project" value="TreeGrafter"/>
</dbReference>
<comment type="caution">
    <text evidence="6">The sequence shown here is derived from an EMBL/GenBank/DDBJ whole genome shotgun (WGS) entry which is preliminary data.</text>
</comment>
<evidence type="ECO:0000313" key="6">
    <source>
        <dbReference type="EMBL" id="POH73108.1"/>
    </source>
</evidence>
<dbReference type="PANTHER" id="PTHR11358:SF26">
    <property type="entry name" value="GUANIDINO ACID HYDROLASE, MITOCHONDRIAL"/>
    <property type="match status" value="1"/>
</dbReference>
<dbReference type="OrthoDB" id="9788689at2"/>
<dbReference type="EMBL" id="PPXC01000009">
    <property type="protein sequence ID" value="POH73108.1"/>
    <property type="molecule type" value="Genomic_DNA"/>
</dbReference>
<dbReference type="GO" id="GO:0033389">
    <property type="term" value="P:putrescine biosynthetic process from arginine, via agmatine"/>
    <property type="evidence" value="ECO:0007669"/>
    <property type="project" value="TreeGrafter"/>
</dbReference>
<accession>A0A2S3ZV49</accession>
<protein>
    <submittedName>
        <fullName evidence="6">Agmatinase</fullName>
    </submittedName>
</protein>
<evidence type="ECO:0000313" key="7">
    <source>
        <dbReference type="Proteomes" id="UP000237061"/>
    </source>
</evidence>
<proteinExistence type="inferred from homology"/>
<evidence type="ECO:0000256" key="5">
    <source>
        <dbReference type="SAM" id="MobiDB-lite"/>
    </source>
</evidence>
<dbReference type="InterPro" id="IPR005925">
    <property type="entry name" value="Agmatinase-rel"/>
</dbReference>
<dbReference type="PROSITE" id="PS51409">
    <property type="entry name" value="ARGINASE_2"/>
    <property type="match status" value="1"/>
</dbReference>
<feature type="region of interest" description="Disordered" evidence="5">
    <location>
        <begin position="343"/>
        <end position="378"/>
    </location>
</feature>
<dbReference type="AlphaFoldDB" id="A0A2S3ZV49"/>
<evidence type="ECO:0000256" key="2">
    <source>
        <dbReference type="ARBA" id="ARBA00022723"/>
    </source>
</evidence>
<organism evidence="6 7">
    <name type="scientific">Arthrobacter glacialis</name>
    <dbReference type="NCBI Taxonomy" id="1664"/>
    <lineage>
        <taxon>Bacteria</taxon>
        <taxon>Bacillati</taxon>
        <taxon>Actinomycetota</taxon>
        <taxon>Actinomycetes</taxon>
        <taxon>Micrococcales</taxon>
        <taxon>Micrococcaceae</taxon>
        <taxon>Arthrobacter</taxon>
    </lineage>
</organism>
<dbReference type="Proteomes" id="UP000237061">
    <property type="component" value="Unassembled WGS sequence"/>
</dbReference>
<evidence type="ECO:0000256" key="1">
    <source>
        <dbReference type="ARBA" id="ARBA00009227"/>
    </source>
</evidence>
<sequence length="378" mass="40333">MKELRTEANGNLGPIDSSRIPRYAGAATYARLPRLDQVSKADVAVVGVPFDSGVSYRPGARFGANHVREASRLLRPYNPAWDVSPFENCQVADAGDMAVNPFNINEAIETIQQNALDLTADGAKLLTIGGDHTIALPLLRAAAERAGEPVAMLHFDAHLDTWDTYFGAEYTHGTPFRRAVEEGILDTEAISHVGTRGPLYGKKDLDDDHRFGFGIVTAADVYYQGVLETVAKIRDRIGNRPLYISVDIDVLDPAHAPGTGTPEAGGLTSRELIEIIRGFRGMNLVGADIVEVAPAYDHAEITGIAASHVGYELVTLMADNFVPGDRFGAPNGYAAQALDAEGRRRPAGFAPPQTLPNLAGSAGDPSHLGAQLTEGGNK</sequence>
<dbReference type="PANTHER" id="PTHR11358">
    <property type="entry name" value="ARGINASE/AGMATINASE"/>
    <property type="match status" value="1"/>
</dbReference>
<comment type="similarity">
    <text evidence="1">Belongs to the arginase family. Agmatinase subfamily.</text>
</comment>